<keyword evidence="3" id="KW-1185">Reference proteome</keyword>
<evidence type="ECO:0000313" key="2">
    <source>
        <dbReference type="EMBL" id="VCW99200.1"/>
    </source>
</evidence>
<evidence type="ECO:0000256" key="1">
    <source>
        <dbReference type="SAM" id="MobiDB-lite"/>
    </source>
</evidence>
<evidence type="ECO:0000313" key="3">
    <source>
        <dbReference type="Proteomes" id="UP000269945"/>
    </source>
</evidence>
<protein>
    <submittedName>
        <fullName evidence="2">Uncharacterized protein</fullName>
    </submittedName>
</protein>
<organism evidence="2 3">
    <name type="scientific">Gulo gulo</name>
    <name type="common">Wolverine</name>
    <name type="synonym">Gluton</name>
    <dbReference type="NCBI Taxonomy" id="48420"/>
    <lineage>
        <taxon>Eukaryota</taxon>
        <taxon>Metazoa</taxon>
        <taxon>Chordata</taxon>
        <taxon>Craniata</taxon>
        <taxon>Vertebrata</taxon>
        <taxon>Euteleostomi</taxon>
        <taxon>Mammalia</taxon>
        <taxon>Eutheria</taxon>
        <taxon>Laurasiatheria</taxon>
        <taxon>Carnivora</taxon>
        <taxon>Caniformia</taxon>
        <taxon>Musteloidea</taxon>
        <taxon>Mustelidae</taxon>
        <taxon>Guloninae</taxon>
        <taxon>Gulo</taxon>
    </lineage>
</organism>
<comment type="caution">
    <text evidence="2">The sequence shown here is derived from an EMBL/GenBank/DDBJ whole genome shotgun (WGS) entry which is preliminary data.</text>
</comment>
<reference evidence="2 3" key="1">
    <citation type="submission" date="2018-10" db="EMBL/GenBank/DDBJ databases">
        <authorList>
            <person name="Ekblom R."/>
            <person name="Jareborg N."/>
        </authorList>
    </citation>
    <scope>NUCLEOTIDE SEQUENCE [LARGE SCALE GENOMIC DNA]</scope>
    <source>
        <tissue evidence="2">Muscle</tissue>
    </source>
</reference>
<gene>
    <name evidence="2" type="ORF">BN2614_LOCUS1</name>
</gene>
<sequence>VGHRVRKSRAGAGVANKRYNTGPTPDSRARGAARAWAWAEKGLGTEPHAGAEFGTGTSLNKTLPYFLPAGSFFAALGICNWPSSSVLRF</sequence>
<feature type="region of interest" description="Disordered" evidence="1">
    <location>
        <begin position="1"/>
        <end position="28"/>
    </location>
</feature>
<feature type="non-terminal residue" evidence="2">
    <location>
        <position position="1"/>
    </location>
</feature>
<dbReference type="AlphaFoldDB" id="A0A9X9LXW3"/>
<dbReference type="EMBL" id="CYRY02027828">
    <property type="protein sequence ID" value="VCW99200.1"/>
    <property type="molecule type" value="Genomic_DNA"/>
</dbReference>
<accession>A0A9X9LXW3</accession>
<name>A0A9X9LXW3_GULGU</name>
<proteinExistence type="predicted"/>
<dbReference type="Proteomes" id="UP000269945">
    <property type="component" value="Unassembled WGS sequence"/>
</dbReference>